<keyword evidence="4" id="KW-1185">Reference proteome</keyword>
<dbReference type="InterPro" id="IPR035919">
    <property type="entry name" value="EAL_sf"/>
</dbReference>
<dbReference type="InterPro" id="IPR035965">
    <property type="entry name" value="PAS-like_dom_sf"/>
</dbReference>
<comment type="caution">
    <text evidence="3">The sequence shown here is derived from an EMBL/GenBank/DDBJ whole genome shotgun (WGS) entry which is preliminary data.</text>
</comment>
<dbReference type="SMART" id="SM00052">
    <property type="entry name" value="EAL"/>
    <property type="match status" value="1"/>
</dbReference>
<reference evidence="3 4" key="1">
    <citation type="submission" date="2024-09" db="EMBL/GenBank/DDBJ databases">
        <authorList>
            <person name="Sun Q."/>
            <person name="Mori K."/>
        </authorList>
    </citation>
    <scope>NUCLEOTIDE SEQUENCE [LARGE SCALE GENOMIC DNA]</scope>
    <source>
        <strain evidence="3 4">CCM 7468</strain>
    </source>
</reference>
<evidence type="ECO:0000259" key="2">
    <source>
        <dbReference type="PROSITE" id="PS50883"/>
    </source>
</evidence>
<dbReference type="PANTHER" id="PTHR33121">
    <property type="entry name" value="CYCLIC DI-GMP PHOSPHODIESTERASE PDEF"/>
    <property type="match status" value="1"/>
</dbReference>
<dbReference type="PANTHER" id="PTHR33121:SF79">
    <property type="entry name" value="CYCLIC DI-GMP PHOSPHODIESTERASE PDED-RELATED"/>
    <property type="match status" value="1"/>
</dbReference>
<dbReference type="PROSITE" id="PS50883">
    <property type="entry name" value="EAL"/>
    <property type="match status" value="1"/>
</dbReference>
<dbReference type="InterPro" id="IPR050706">
    <property type="entry name" value="Cyclic-di-GMP_PDE-like"/>
</dbReference>
<feature type="domain" description="EAL" evidence="2">
    <location>
        <begin position="284"/>
        <end position="527"/>
    </location>
</feature>
<accession>A0ABV6IZP9</accession>
<feature type="compositionally biased region" description="Polar residues" evidence="1">
    <location>
        <begin position="1"/>
        <end position="13"/>
    </location>
</feature>
<dbReference type="EMBL" id="JBHLVZ010000084">
    <property type="protein sequence ID" value="MFC0388762.1"/>
    <property type="molecule type" value="Genomic_DNA"/>
</dbReference>
<dbReference type="Gene3D" id="3.20.20.450">
    <property type="entry name" value="EAL domain"/>
    <property type="match status" value="1"/>
</dbReference>
<proteinExistence type="predicted"/>
<protein>
    <submittedName>
        <fullName evidence="3">EAL domain-containing protein</fullName>
    </submittedName>
</protein>
<evidence type="ECO:0000313" key="3">
    <source>
        <dbReference type="EMBL" id="MFC0388762.1"/>
    </source>
</evidence>
<feature type="region of interest" description="Disordered" evidence="1">
    <location>
        <begin position="1"/>
        <end position="20"/>
    </location>
</feature>
<dbReference type="InterPro" id="IPR001633">
    <property type="entry name" value="EAL_dom"/>
</dbReference>
<dbReference type="SUPFAM" id="SSF141868">
    <property type="entry name" value="EAL domain-like"/>
    <property type="match status" value="1"/>
</dbReference>
<dbReference type="InterPro" id="IPR000014">
    <property type="entry name" value="PAS"/>
</dbReference>
<dbReference type="CDD" id="cd01948">
    <property type="entry name" value="EAL"/>
    <property type="match status" value="1"/>
</dbReference>
<evidence type="ECO:0000256" key="1">
    <source>
        <dbReference type="SAM" id="MobiDB-lite"/>
    </source>
</evidence>
<dbReference type="SUPFAM" id="SSF55785">
    <property type="entry name" value="PYP-like sensor domain (PAS domain)"/>
    <property type="match status" value="1"/>
</dbReference>
<evidence type="ECO:0000313" key="4">
    <source>
        <dbReference type="Proteomes" id="UP001589789"/>
    </source>
</evidence>
<dbReference type="Pfam" id="PF00563">
    <property type="entry name" value="EAL"/>
    <property type="match status" value="1"/>
</dbReference>
<sequence>MQASGIASRSSSPPRTPGADQRDRFLTFAFAAADLLVETGPHATITFAAGAFRHHLGEAPEAFVGRPLDDLIAAEERGALAMAMQLLAARGRLPPTAIRLNDARRTPFSLAGLAPSGPQGQFCLTFGPLPAPPRAPTVAEGAAFGRAAAGLMQGPGGSAVLALIDLPDEIRRAIARRPELQGELDAALLEGSGGGLTGRLSPGRYGLVSSRQPPDLPGLAARMEAVLLSHGLPGEVSTRNLPLDPESLTPAQATRALRHALSNFATGGTAALATGGLTEALRDIAAQAGTIRRAIGERRFDLLYQPIVDLRDRRTHHYEALLRPGGQQVDTFIRCAEAVGLTEELDLAVADTVLDALRFTPGVHVALNISGLSMQSPRFRQALQNRLDANRALLPRLMAELTESVEIENEEEARATLDMLRARGVSLCIDDFGAGAAAFRYLRNFAVNWVKVDGAYVQNAVRSERDRSFVASMVDLSLAVGARVIAEQVETEEHAAVMASLGVELAQGYLFARPGRLPGAPPPRRLA</sequence>
<gene>
    <name evidence="3" type="ORF">ACFFIC_24925</name>
</gene>
<organism evidence="3 4">
    <name type="scientific">Muricoccus vinaceus</name>
    <dbReference type="NCBI Taxonomy" id="424704"/>
    <lineage>
        <taxon>Bacteria</taxon>
        <taxon>Pseudomonadati</taxon>
        <taxon>Pseudomonadota</taxon>
        <taxon>Alphaproteobacteria</taxon>
        <taxon>Acetobacterales</taxon>
        <taxon>Roseomonadaceae</taxon>
        <taxon>Muricoccus</taxon>
    </lineage>
</organism>
<dbReference type="Proteomes" id="UP001589789">
    <property type="component" value="Unassembled WGS sequence"/>
</dbReference>
<dbReference type="CDD" id="cd00130">
    <property type="entry name" value="PAS"/>
    <property type="match status" value="1"/>
</dbReference>
<dbReference type="RefSeq" id="WP_377055468.1">
    <property type="nucleotide sequence ID" value="NZ_JBHLVZ010000084.1"/>
</dbReference>
<name>A0ABV6IZP9_9PROT</name>